<accession>A0A392R0P9</accession>
<keyword evidence="2" id="KW-1185">Reference proteome</keyword>
<reference evidence="1 2" key="1">
    <citation type="journal article" date="2018" name="Front. Plant Sci.">
        <title>Red Clover (Trifolium pratense) and Zigzag Clover (T. medium) - A Picture of Genomic Similarities and Differences.</title>
        <authorList>
            <person name="Dluhosova J."/>
            <person name="Istvanek J."/>
            <person name="Nedelnik J."/>
            <person name="Repkova J."/>
        </authorList>
    </citation>
    <scope>NUCLEOTIDE SEQUENCE [LARGE SCALE GENOMIC DNA]</scope>
    <source>
        <strain evidence="2">cv. 10/8</strain>
        <tissue evidence="1">Leaf</tissue>
    </source>
</reference>
<dbReference type="AlphaFoldDB" id="A0A392R0P9"/>
<evidence type="ECO:0000313" key="2">
    <source>
        <dbReference type="Proteomes" id="UP000265520"/>
    </source>
</evidence>
<name>A0A392R0P9_9FABA</name>
<evidence type="ECO:0000313" key="1">
    <source>
        <dbReference type="EMBL" id="MCI29819.1"/>
    </source>
</evidence>
<protein>
    <submittedName>
        <fullName evidence="1">Uncharacterized protein</fullName>
    </submittedName>
</protein>
<dbReference type="Proteomes" id="UP000265520">
    <property type="component" value="Unassembled WGS sequence"/>
</dbReference>
<organism evidence="1 2">
    <name type="scientific">Trifolium medium</name>
    <dbReference type="NCBI Taxonomy" id="97028"/>
    <lineage>
        <taxon>Eukaryota</taxon>
        <taxon>Viridiplantae</taxon>
        <taxon>Streptophyta</taxon>
        <taxon>Embryophyta</taxon>
        <taxon>Tracheophyta</taxon>
        <taxon>Spermatophyta</taxon>
        <taxon>Magnoliopsida</taxon>
        <taxon>eudicotyledons</taxon>
        <taxon>Gunneridae</taxon>
        <taxon>Pentapetalae</taxon>
        <taxon>rosids</taxon>
        <taxon>fabids</taxon>
        <taxon>Fabales</taxon>
        <taxon>Fabaceae</taxon>
        <taxon>Papilionoideae</taxon>
        <taxon>50 kb inversion clade</taxon>
        <taxon>NPAAA clade</taxon>
        <taxon>Hologalegina</taxon>
        <taxon>IRL clade</taxon>
        <taxon>Trifolieae</taxon>
        <taxon>Trifolium</taxon>
    </lineage>
</organism>
<proteinExistence type="predicted"/>
<comment type="caution">
    <text evidence="1">The sequence shown here is derived from an EMBL/GenBank/DDBJ whole genome shotgun (WGS) entry which is preliminary data.</text>
</comment>
<dbReference type="EMBL" id="LXQA010175213">
    <property type="protein sequence ID" value="MCI29819.1"/>
    <property type="molecule type" value="Genomic_DNA"/>
</dbReference>
<sequence>MKLRSVALTEATRGSSLSSKLASVFDYDLTSRLGSSNNMKLARGGLGFRSKGDNVRGVVRL</sequence>